<evidence type="ECO:0000313" key="2">
    <source>
        <dbReference type="EMBL" id="MCM2576645.1"/>
    </source>
</evidence>
<dbReference type="Gene3D" id="1.10.10.10">
    <property type="entry name" value="Winged helix-like DNA-binding domain superfamily/Winged helix DNA-binding domain"/>
    <property type="match status" value="1"/>
</dbReference>
<proteinExistence type="predicted"/>
<protein>
    <submittedName>
        <fullName evidence="2">Helix-turn-helix transcriptional regulator</fullName>
    </submittedName>
</protein>
<accession>A0ABT0X2W7</accession>
<dbReference type="InterPro" id="IPR036388">
    <property type="entry name" value="WH-like_DNA-bd_sf"/>
</dbReference>
<name>A0ABT0X2W7_9ACTN</name>
<dbReference type="InterPro" id="IPR016032">
    <property type="entry name" value="Sig_transdc_resp-reg_C-effctor"/>
</dbReference>
<dbReference type="SUPFAM" id="SSF46894">
    <property type="entry name" value="C-terminal effector domain of the bipartite response regulators"/>
    <property type="match status" value="1"/>
</dbReference>
<dbReference type="SMART" id="SM00421">
    <property type="entry name" value="HTH_LUXR"/>
    <property type="match status" value="1"/>
</dbReference>
<dbReference type="Proteomes" id="UP001167160">
    <property type="component" value="Unassembled WGS sequence"/>
</dbReference>
<dbReference type="PANTHER" id="PTHR34293">
    <property type="entry name" value="HTH-TYPE TRANSCRIPTIONAL REGULATOR TRMBL2"/>
    <property type="match status" value="1"/>
</dbReference>
<evidence type="ECO:0000313" key="3">
    <source>
        <dbReference type="Proteomes" id="UP001167160"/>
    </source>
</evidence>
<keyword evidence="3" id="KW-1185">Reference proteome</keyword>
<sequence length="337" mass="37697">MPTGIIRDNSPTPQLSSEALRAYAFAVNRIRFFPEELAESLDMDPGSAKRAIDELEALHLLGRVLDNPSELTPVPPESAAAQVLTPLEQEARQQQRLIDEVRARLQSLIPQYEAGAAHRRRAECIETVTDLASVRSVILSASLRCTTEVLTAQPGGGRRTEVLEEAIARDEQMLRRGVSMRTIYQHTAQYSQPTITYVERTTQLGARVRTVGDGLHRMLVFDRSMAVIEVRDDPNAALVVREPSLIEFMCTVFEQTWLRALPFATSSLSREQAKALSEQIRQSIAGLLAEGLDDKSIARRLGMSERTCQRHISEIMSRIRARSRFQAGYLLCKLQDG</sequence>
<dbReference type="InterPro" id="IPR051797">
    <property type="entry name" value="TrmB-like"/>
</dbReference>
<evidence type="ECO:0000259" key="1">
    <source>
        <dbReference type="PROSITE" id="PS50043"/>
    </source>
</evidence>
<dbReference type="Pfam" id="PF00196">
    <property type="entry name" value="GerE"/>
    <property type="match status" value="1"/>
</dbReference>
<reference evidence="2" key="1">
    <citation type="journal article" date="2023" name="Int. J. Syst. Evol. Microbiol.">
        <title>Streptomyces meridianus sp. nov. isolated from brackish water of the Tagus estuary in Alcochete, Portugal.</title>
        <authorList>
            <person name="Santos J.D.N."/>
            <person name="Klimek D."/>
            <person name="Calusinska M."/>
            <person name="Lobo Da Cunha A."/>
            <person name="Catita J."/>
            <person name="Goncalves H."/>
            <person name="Gonzalez I."/>
            <person name="Reyes F."/>
            <person name="Lage O.M."/>
        </authorList>
    </citation>
    <scope>NUCLEOTIDE SEQUENCE</scope>
    <source>
        <strain evidence="2">MTZ3.1</strain>
    </source>
</reference>
<dbReference type="EMBL" id="JAMQGM010000011">
    <property type="protein sequence ID" value="MCM2576645.1"/>
    <property type="molecule type" value="Genomic_DNA"/>
</dbReference>
<feature type="domain" description="HTH luxR-type" evidence="1">
    <location>
        <begin position="269"/>
        <end position="335"/>
    </location>
</feature>
<comment type="caution">
    <text evidence="2">The sequence shown here is derived from an EMBL/GenBank/DDBJ whole genome shotgun (WGS) entry which is preliminary data.</text>
</comment>
<dbReference type="InterPro" id="IPR000792">
    <property type="entry name" value="Tscrpt_reg_LuxR_C"/>
</dbReference>
<organism evidence="2 3">
    <name type="scientific">Streptomyces meridianus</name>
    <dbReference type="NCBI Taxonomy" id="2938945"/>
    <lineage>
        <taxon>Bacteria</taxon>
        <taxon>Bacillati</taxon>
        <taxon>Actinomycetota</taxon>
        <taxon>Actinomycetes</taxon>
        <taxon>Kitasatosporales</taxon>
        <taxon>Streptomycetaceae</taxon>
        <taxon>Streptomyces</taxon>
    </lineage>
</organism>
<dbReference type="PROSITE" id="PS50043">
    <property type="entry name" value="HTH_LUXR_2"/>
    <property type="match status" value="1"/>
</dbReference>
<gene>
    <name evidence="2" type="ORF">M1E25_04615</name>
</gene>
<dbReference type="PANTHER" id="PTHR34293:SF1">
    <property type="entry name" value="HTH-TYPE TRANSCRIPTIONAL REGULATOR TRMBL2"/>
    <property type="match status" value="1"/>
</dbReference>
<dbReference type="CDD" id="cd06170">
    <property type="entry name" value="LuxR_C_like"/>
    <property type="match status" value="1"/>
</dbReference>
<dbReference type="RefSeq" id="WP_251409979.1">
    <property type="nucleotide sequence ID" value="NZ_JAMQGM010000011.1"/>
</dbReference>